<name>A0A0A8JCS8_9SPHN</name>
<accession>A0A0A8JCS8</accession>
<comment type="subcellular location">
    <subcellularLocation>
        <location evidence="7">Cell outer membrane</location>
        <topology evidence="7">Lipid-anchor</topology>
    </subcellularLocation>
    <subcellularLocation>
        <location evidence="7">Bacterial flagellum basal body</location>
    </subcellularLocation>
</comment>
<feature type="signal peptide" evidence="8">
    <location>
        <begin position="1"/>
        <end position="16"/>
    </location>
</feature>
<evidence type="ECO:0000256" key="5">
    <source>
        <dbReference type="ARBA" id="ARBA00023143"/>
    </source>
</evidence>
<dbReference type="InterPro" id="IPR000527">
    <property type="entry name" value="Flag_Lring"/>
</dbReference>
<dbReference type="NCBIfam" id="NF001304">
    <property type="entry name" value="PRK00249.1-4"/>
    <property type="match status" value="1"/>
</dbReference>
<evidence type="ECO:0000256" key="8">
    <source>
        <dbReference type="SAM" id="SignalP"/>
    </source>
</evidence>
<keyword evidence="9" id="KW-0282">Flagellum</keyword>
<dbReference type="GO" id="GO:0009279">
    <property type="term" value="C:cell outer membrane"/>
    <property type="evidence" value="ECO:0007669"/>
    <property type="project" value="UniProtKB-SubCell"/>
</dbReference>
<keyword evidence="4 7" id="KW-0472">Membrane</keyword>
<comment type="function">
    <text evidence="1 7">Assembles around the rod to form the L-ring and probably protects the motor/basal body from shearing forces during rotation.</text>
</comment>
<evidence type="ECO:0000256" key="1">
    <source>
        <dbReference type="ARBA" id="ARBA00002591"/>
    </source>
</evidence>
<dbReference type="GO" id="GO:0071973">
    <property type="term" value="P:bacterial-type flagellum-dependent cell motility"/>
    <property type="evidence" value="ECO:0007669"/>
    <property type="project" value="InterPro"/>
</dbReference>
<proteinExistence type="inferred from homology"/>
<protein>
    <recommendedName>
        <fullName evidence="7">Flagellar L-ring protein</fullName>
    </recommendedName>
    <alternativeName>
        <fullName evidence="7">Basal body L-ring protein</fullName>
    </alternativeName>
</protein>
<keyword evidence="9" id="KW-0969">Cilium</keyword>
<feature type="chain" id="PRO_5008825926" description="Flagellar L-ring protein" evidence="8">
    <location>
        <begin position="17"/>
        <end position="229"/>
    </location>
</feature>
<evidence type="ECO:0000256" key="6">
    <source>
        <dbReference type="ARBA" id="ARBA00023237"/>
    </source>
</evidence>
<keyword evidence="6 7" id="KW-0998">Cell outer membrane</keyword>
<organism evidence="9">
    <name type="scientific">Sphingomonas sp. A1</name>
    <dbReference type="NCBI Taxonomy" id="90322"/>
    <lineage>
        <taxon>Bacteria</taxon>
        <taxon>Pseudomonadati</taxon>
        <taxon>Pseudomonadota</taxon>
        <taxon>Alphaproteobacteria</taxon>
        <taxon>Sphingomonadales</taxon>
        <taxon>Sphingomonadaceae</taxon>
        <taxon>Sphingomonas</taxon>
    </lineage>
</organism>
<dbReference type="AlphaFoldDB" id="A0A0A8JCS8"/>
<keyword evidence="9" id="KW-0966">Cell projection</keyword>
<evidence type="ECO:0000313" key="9">
    <source>
        <dbReference type="EMBL" id="BAQ08171.1"/>
    </source>
</evidence>
<dbReference type="GO" id="GO:0003774">
    <property type="term" value="F:cytoskeletal motor activity"/>
    <property type="evidence" value="ECO:0007669"/>
    <property type="project" value="InterPro"/>
</dbReference>
<comment type="subunit">
    <text evidence="7">The basal body constitutes a major portion of the flagellar organelle and consists of four rings (L,P,S, and M) mounted on a central rod.</text>
</comment>
<evidence type="ECO:0000256" key="2">
    <source>
        <dbReference type="ARBA" id="ARBA00006929"/>
    </source>
</evidence>
<dbReference type="PANTHER" id="PTHR34933">
    <property type="entry name" value="FLAGELLAR L-RING PROTEIN"/>
    <property type="match status" value="1"/>
</dbReference>
<keyword evidence="3 7" id="KW-0732">Signal</keyword>
<evidence type="ECO:0000256" key="4">
    <source>
        <dbReference type="ARBA" id="ARBA00023136"/>
    </source>
</evidence>
<dbReference type="EMBL" id="LC043068">
    <property type="protein sequence ID" value="BAQ08171.1"/>
    <property type="molecule type" value="Genomic_DNA"/>
</dbReference>
<dbReference type="PANTHER" id="PTHR34933:SF1">
    <property type="entry name" value="FLAGELLAR L-RING PROTEIN"/>
    <property type="match status" value="1"/>
</dbReference>
<evidence type="ECO:0000256" key="3">
    <source>
        <dbReference type="ARBA" id="ARBA00022729"/>
    </source>
</evidence>
<keyword evidence="7" id="KW-0449">Lipoprotein</keyword>
<sequence>MSRPYAVVRAMGFAFAAMLVALGAGCATYPPELPPLDDGSRLDLPAQQARQGSRGGVFAADTPWSLTSDSRAFRPGDLLTVLLQETTQASKSADSKLGKSTGVSIAPSVLFGKTQAKTEVGIDASRDFSGTASSTQRNTLQGAITVVVHEVLPNGLLRVTGEKSLYLNQGEELVRLSGYVRASDIDNDNRVSSLRIANARIAYSGRGAAQDANDAGWLVRFFNSPLMPF</sequence>
<dbReference type="PRINTS" id="PR01008">
    <property type="entry name" value="FLGLRINGFLGH"/>
</dbReference>
<dbReference type="PROSITE" id="PS51257">
    <property type="entry name" value="PROKAR_LIPOPROTEIN"/>
    <property type="match status" value="1"/>
</dbReference>
<dbReference type="GO" id="GO:0009427">
    <property type="term" value="C:bacterial-type flagellum basal body, distal rod, L ring"/>
    <property type="evidence" value="ECO:0007669"/>
    <property type="project" value="InterPro"/>
</dbReference>
<evidence type="ECO:0000256" key="7">
    <source>
        <dbReference type="HAMAP-Rule" id="MF_00415"/>
    </source>
</evidence>
<dbReference type="Pfam" id="PF02107">
    <property type="entry name" value="FlgH"/>
    <property type="match status" value="1"/>
</dbReference>
<reference evidence="9" key="1">
    <citation type="submission" date="2015-04" db="EMBL/GenBank/DDBJ databases">
        <title>Formation of a single polar flagellum by lateral and polar bacterial flagellar gene sets.</title>
        <authorList>
            <person name="Maruyama Y."/>
            <person name="Kobayashi M."/>
            <person name="Murata K."/>
            <person name="Hashimoto W."/>
        </authorList>
    </citation>
    <scope>NUCLEOTIDE SEQUENCE</scope>
    <source>
        <strain evidence="9">A1</strain>
    </source>
</reference>
<keyword evidence="5 7" id="KW-0975">Bacterial flagellum</keyword>
<gene>
    <name evidence="7 9" type="primary">flgH</name>
</gene>
<dbReference type="HAMAP" id="MF_00415">
    <property type="entry name" value="FlgH"/>
    <property type="match status" value="1"/>
</dbReference>
<comment type="similarity">
    <text evidence="2 7">Belongs to the FlgH family.</text>
</comment>